<sequence>MAKVNPIQLQKHLKGMDYPASKDDLIKHAQAHGADENALAVLNELPDEEYETPAEVSKAVGQVE</sequence>
<proteinExistence type="predicted"/>
<organism evidence="1">
    <name type="scientific">Cyanothece sp. (strain PCC 7425 / ATCC 29141)</name>
    <dbReference type="NCBI Taxonomy" id="395961"/>
    <lineage>
        <taxon>Bacteria</taxon>
        <taxon>Bacillati</taxon>
        <taxon>Cyanobacteriota</taxon>
        <taxon>Cyanophyceae</taxon>
        <taxon>Gomontiellales</taxon>
        <taxon>Cyanothecaceae</taxon>
        <taxon>Cyanothece</taxon>
    </lineage>
</organism>
<dbReference type="KEGG" id="cyn:Cyan7425_0951"/>
<reference evidence="1" key="1">
    <citation type="submission" date="2009-01" db="EMBL/GenBank/DDBJ databases">
        <title>Complete sequence of chromosome Cyanothece sp. PCC 7425.</title>
        <authorList>
            <consortium name="US DOE Joint Genome Institute"/>
            <person name="Lucas S."/>
            <person name="Copeland A."/>
            <person name="Lapidus A."/>
            <person name="Glavina del Rio T."/>
            <person name="Dalin E."/>
            <person name="Tice H."/>
            <person name="Bruce D."/>
            <person name="Goodwin L."/>
            <person name="Pitluck S."/>
            <person name="Sims D."/>
            <person name="Meineke L."/>
            <person name="Brettin T."/>
            <person name="Detter J.C."/>
            <person name="Han C."/>
            <person name="Larimer F."/>
            <person name="Land M."/>
            <person name="Hauser L."/>
            <person name="Kyrpides N."/>
            <person name="Ovchinnikova G."/>
            <person name="Liberton M."/>
            <person name="Stoeckel J."/>
            <person name="Banerjee A."/>
            <person name="Singh A."/>
            <person name="Page L."/>
            <person name="Sato H."/>
            <person name="Zhao L."/>
            <person name="Sherman L."/>
            <person name="Pakrasi H."/>
            <person name="Richardson P."/>
        </authorList>
    </citation>
    <scope>NUCLEOTIDE SEQUENCE</scope>
    <source>
        <strain evidence="1">PCC 7425</strain>
    </source>
</reference>
<dbReference type="Pfam" id="PF11387">
    <property type="entry name" value="DUF2795"/>
    <property type="match status" value="1"/>
</dbReference>
<dbReference type="InterPro" id="IPR021527">
    <property type="entry name" value="DUF2795"/>
</dbReference>
<name>B8HX34_CYAP4</name>
<evidence type="ECO:0000313" key="1">
    <source>
        <dbReference type="EMBL" id="ACL43337.1"/>
    </source>
</evidence>
<dbReference type="EMBL" id="CP001344">
    <property type="protein sequence ID" value="ACL43337.1"/>
    <property type="molecule type" value="Genomic_DNA"/>
</dbReference>
<evidence type="ECO:0008006" key="2">
    <source>
        <dbReference type="Google" id="ProtNLM"/>
    </source>
</evidence>
<dbReference type="eggNOG" id="ENOG50334G1">
    <property type="taxonomic scope" value="Bacteria"/>
</dbReference>
<dbReference type="HOGENOM" id="CLU_159338_3_0_3"/>
<dbReference type="STRING" id="395961.Cyan7425_0951"/>
<dbReference type="AlphaFoldDB" id="B8HX34"/>
<accession>B8HX34</accession>
<gene>
    <name evidence="1" type="ordered locus">Cyan7425_0951</name>
</gene>
<protein>
    <recommendedName>
        <fullName evidence="2">DUF2795 domain-containing protein</fullName>
    </recommendedName>
</protein>